<name>A0A7S4B045_CHRCT</name>
<dbReference type="AlphaFoldDB" id="A0A7S4B045"/>
<gene>
    <name evidence="1" type="ORF">PCAR00345_LOCUS2103</name>
</gene>
<proteinExistence type="predicted"/>
<organism evidence="1">
    <name type="scientific">Chrysotila carterae</name>
    <name type="common">Marine alga</name>
    <name type="synonym">Syracosphaera carterae</name>
    <dbReference type="NCBI Taxonomy" id="13221"/>
    <lineage>
        <taxon>Eukaryota</taxon>
        <taxon>Haptista</taxon>
        <taxon>Haptophyta</taxon>
        <taxon>Prymnesiophyceae</taxon>
        <taxon>Isochrysidales</taxon>
        <taxon>Isochrysidaceae</taxon>
        <taxon>Chrysotila</taxon>
    </lineage>
</organism>
<protein>
    <submittedName>
        <fullName evidence="1">Uncharacterized protein</fullName>
    </submittedName>
</protein>
<evidence type="ECO:0000313" key="1">
    <source>
        <dbReference type="EMBL" id="CAE0749520.1"/>
    </source>
</evidence>
<reference evidence="1" key="1">
    <citation type="submission" date="2021-01" db="EMBL/GenBank/DDBJ databases">
        <authorList>
            <person name="Corre E."/>
            <person name="Pelletier E."/>
            <person name="Niang G."/>
            <person name="Scheremetjew M."/>
            <person name="Finn R."/>
            <person name="Kale V."/>
            <person name="Holt S."/>
            <person name="Cochrane G."/>
            <person name="Meng A."/>
            <person name="Brown T."/>
            <person name="Cohen L."/>
        </authorList>
    </citation>
    <scope>NUCLEOTIDE SEQUENCE</scope>
    <source>
        <strain evidence="1">CCMP645</strain>
    </source>
</reference>
<sequence>MAAAGHAAQHGIGREQSAADAVRWYRAALDSRKDSLVSDEVESEAMRLPGGDASELELLSALSALYTSGGADLAPEPRLARQFELLARSCARRSQATETVESDEDMQLFPEREGAEKRQRAWLV</sequence>
<dbReference type="EMBL" id="HBIZ01003851">
    <property type="protein sequence ID" value="CAE0749520.1"/>
    <property type="molecule type" value="Transcribed_RNA"/>
</dbReference>
<accession>A0A7S4B045</accession>